<accession>A0A8T0NRT2</accession>
<protein>
    <submittedName>
        <fullName evidence="1">Uncharacterized protein</fullName>
    </submittedName>
</protein>
<name>A0A8T0NRT2_PANVG</name>
<evidence type="ECO:0000313" key="2">
    <source>
        <dbReference type="Proteomes" id="UP000823388"/>
    </source>
</evidence>
<proteinExistence type="predicted"/>
<comment type="caution">
    <text evidence="1">The sequence shown here is derived from an EMBL/GenBank/DDBJ whole genome shotgun (WGS) entry which is preliminary data.</text>
</comment>
<dbReference type="EMBL" id="CM029053">
    <property type="protein sequence ID" value="KAG2552130.1"/>
    <property type="molecule type" value="Genomic_DNA"/>
</dbReference>
<reference evidence="1" key="1">
    <citation type="submission" date="2020-05" db="EMBL/GenBank/DDBJ databases">
        <title>WGS assembly of Panicum virgatum.</title>
        <authorList>
            <person name="Lovell J.T."/>
            <person name="Jenkins J."/>
            <person name="Shu S."/>
            <person name="Juenger T.E."/>
            <person name="Schmutz J."/>
        </authorList>
    </citation>
    <scope>NUCLEOTIDE SEQUENCE</scope>
    <source>
        <strain evidence="1">AP13</strain>
    </source>
</reference>
<gene>
    <name evidence="1" type="ORF">PVAP13_9KG434823</name>
</gene>
<keyword evidence="2" id="KW-1185">Reference proteome</keyword>
<dbReference type="Proteomes" id="UP000823388">
    <property type="component" value="Chromosome 9K"/>
</dbReference>
<sequence length="155" mass="16248">MMARGVSGYVYAHLRRRPIFCGRGRRGVDDDGVRAAERARGVAAEPGVDALDMEAVAAARQLAGLLPGLELGEADRAVPARDGARALGYRDHGYRGEHRGVEPARRGRGVVAVLVGAGDGQSPERRPRPAAADVADLAVAEELVRGRHGGGGGRR</sequence>
<dbReference type="AlphaFoldDB" id="A0A8T0NRT2"/>
<evidence type="ECO:0000313" key="1">
    <source>
        <dbReference type="EMBL" id="KAG2552130.1"/>
    </source>
</evidence>
<organism evidence="1 2">
    <name type="scientific">Panicum virgatum</name>
    <name type="common">Blackwell switchgrass</name>
    <dbReference type="NCBI Taxonomy" id="38727"/>
    <lineage>
        <taxon>Eukaryota</taxon>
        <taxon>Viridiplantae</taxon>
        <taxon>Streptophyta</taxon>
        <taxon>Embryophyta</taxon>
        <taxon>Tracheophyta</taxon>
        <taxon>Spermatophyta</taxon>
        <taxon>Magnoliopsida</taxon>
        <taxon>Liliopsida</taxon>
        <taxon>Poales</taxon>
        <taxon>Poaceae</taxon>
        <taxon>PACMAD clade</taxon>
        <taxon>Panicoideae</taxon>
        <taxon>Panicodae</taxon>
        <taxon>Paniceae</taxon>
        <taxon>Panicinae</taxon>
        <taxon>Panicum</taxon>
        <taxon>Panicum sect. Hiantes</taxon>
    </lineage>
</organism>